<dbReference type="NCBIfam" id="TIGR00389">
    <property type="entry name" value="glyS_dimeric"/>
    <property type="match status" value="1"/>
</dbReference>
<proteinExistence type="inferred from homology"/>
<evidence type="ECO:0000256" key="4">
    <source>
        <dbReference type="ARBA" id="ARBA00022598"/>
    </source>
</evidence>
<evidence type="ECO:0000256" key="6">
    <source>
        <dbReference type="ARBA" id="ARBA00022840"/>
    </source>
</evidence>
<dbReference type="PANTHER" id="PTHR10745:SF0">
    <property type="entry name" value="GLYCINE--TRNA LIGASE"/>
    <property type="match status" value="1"/>
</dbReference>
<evidence type="ECO:0000256" key="5">
    <source>
        <dbReference type="ARBA" id="ARBA00022741"/>
    </source>
</evidence>
<gene>
    <name evidence="11" type="ORF">ENU21_05095</name>
</gene>
<dbReference type="FunFam" id="3.40.50.800:FF:000002">
    <property type="entry name" value="Glycine--tRNA ligase"/>
    <property type="match status" value="1"/>
</dbReference>
<protein>
    <recommendedName>
        <fullName evidence="2">glycine--tRNA ligase</fullName>
        <ecNumber evidence="2">6.1.1.14</ecNumber>
    </recommendedName>
    <alternativeName>
        <fullName evidence="9">Diadenosine tetraphosphate synthetase</fullName>
    </alternativeName>
</protein>
<dbReference type="InterPro" id="IPR002315">
    <property type="entry name" value="tRNA-synt_gly"/>
</dbReference>
<dbReference type="PROSITE" id="PS50862">
    <property type="entry name" value="AA_TRNA_LIGASE_II"/>
    <property type="match status" value="1"/>
</dbReference>
<evidence type="ECO:0000313" key="11">
    <source>
        <dbReference type="EMBL" id="HGM47107.1"/>
    </source>
</evidence>
<evidence type="ECO:0000256" key="3">
    <source>
        <dbReference type="ARBA" id="ARBA00022490"/>
    </source>
</evidence>
<keyword evidence="4 11" id="KW-0436">Ligase</keyword>
<evidence type="ECO:0000256" key="2">
    <source>
        <dbReference type="ARBA" id="ARBA00012829"/>
    </source>
</evidence>
<dbReference type="GO" id="GO:0006426">
    <property type="term" value="P:glycyl-tRNA aminoacylation"/>
    <property type="evidence" value="ECO:0007669"/>
    <property type="project" value="InterPro"/>
</dbReference>
<dbReference type="InterPro" id="IPR004154">
    <property type="entry name" value="Anticodon-bd"/>
</dbReference>
<evidence type="ECO:0000256" key="7">
    <source>
        <dbReference type="ARBA" id="ARBA00022917"/>
    </source>
</evidence>
<dbReference type="Pfam" id="PF03129">
    <property type="entry name" value="HGTP_anticodon"/>
    <property type="match status" value="1"/>
</dbReference>
<dbReference type="InterPro" id="IPR006195">
    <property type="entry name" value="aa-tRNA-synth_II"/>
</dbReference>
<dbReference type="InterPro" id="IPR036621">
    <property type="entry name" value="Anticodon-bd_dom_sf"/>
</dbReference>
<name>A0A7C4H8A0_THEPE</name>
<dbReference type="Gene3D" id="3.30.930.10">
    <property type="entry name" value="Bira Bifunctional Protein, Domain 2"/>
    <property type="match status" value="1"/>
</dbReference>
<feature type="domain" description="Aminoacyl-transfer RNA synthetases class-II family profile" evidence="10">
    <location>
        <begin position="13"/>
        <end position="401"/>
    </location>
</feature>
<keyword evidence="8" id="KW-0030">Aminoacyl-tRNA synthetase</keyword>
<evidence type="ECO:0000259" key="10">
    <source>
        <dbReference type="PROSITE" id="PS50862"/>
    </source>
</evidence>
<dbReference type="InterPro" id="IPR045864">
    <property type="entry name" value="aa-tRNA-synth_II/BPL/LPL"/>
</dbReference>
<dbReference type="InterPro" id="IPR033731">
    <property type="entry name" value="GlyRS-like_core"/>
</dbReference>
<dbReference type="GO" id="GO:0004820">
    <property type="term" value="F:glycine-tRNA ligase activity"/>
    <property type="evidence" value="ECO:0007669"/>
    <property type="project" value="UniProtKB-EC"/>
</dbReference>
<evidence type="ECO:0000256" key="8">
    <source>
        <dbReference type="ARBA" id="ARBA00023146"/>
    </source>
</evidence>
<dbReference type="CDD" id="cd00858">
    <property type="entry name" value="GlyRS_anticodon"/>
    <property type="match status" value="1"/>
</dbReference>
<evidence type="ECO:0000256" key="1">
    <source>
        <dbReference type="ARBA" id="ARBA00008226"/>
    </source>
</evidence>
<keyword evidence="7" id="KW-0648">Protein biosynthesis</keyword>
<accession>A0A7C4H8A0</accession>
<dbReference type="SUPFAM" id="SSF55681">
    <property type="entry name" value="Class II aaRS and biotin synthetases"/>
    <property type="match status" value="1"/>
</dbReference>
<reference evidence="11" key="1">
    <citation type="journal article" date="2020" name="mSystems">
        <title>Genome- and Community-Level Interaction Insights into Carbon Utilization and Element Cycling Functions of Hydrothermarchaeota in Hydrothermal Sediment.</title>
        <authorList>
            <person name="Zhou Z."/>
            <person name="Liu Y."/>
            <person name="Xu W."/>
            <person name="Pan J."/>
            <person name="Luo Z.H."/>
            <person name="Li M."/>
        </authorList>
    </citation>
    <scope>NUCLEOTIDE SEQUENCE</scope>
    <source>
        <strain evidence="11">SpSt-649</strain>
    </source>
</reference>
<dbReference type="GO" id="GO:0044281">
    <property type="term" value="P:small molecule metabolic process"/>
    <property type="evidence" value="ECO:0007669"/>
    <property type="project" value="UniProtKB-ARBA"/>
</dbReference>
<comment type="caution">
    <text evidence="11">The sequence shown here is derived from an EMBL/GenBank/DDBJ whole genome shotgun (WGS) entry which is preliminary data.</text>
</comment>
<dbReference type="Gene3D" id="3.40.50.800">
    <property type="entry name" value="Anticodon-binding domain"/>
    <property type="match status" value="1"/>
</dbReference>
<keyword evidence="5" id="KW-0547">Nucleotide-binding</keyword>
<dbReference type="NCBIfam" id="NF003211">
    <property type="entry name" value="PRK04173.1"/>
    <property type="match status" value="1"/>
</dbReference>
<dbReference type="AlphaFoldDB" id="A0A7C4H8A0"/>
<dbReference type="PANTHER" id="PTHR10745">
    <property type="entry name" value="GLYCYL-TRNA SYNTHETASE/DNA POLYMERASE SUBUNIT GAMMA-2"/>
    <property type="match status" value="1"/>
</dbReference>
<sequence length="518" mass="59353">MASPELEKQITLDEIVDLCARRGFFFQSGRIYGGLSGFYDYGPLGIELKRNVLNSWWRWFVELRDDVYGLDGSIITHPRTWEASGHVESFLDILVTCTRCGSEYRADALLEELGIKVSDLSAAGLARAIKDHGVKCPACGGELSDPKPFNLMFTTTVGPRREQPLVAYLRPETAQLIFINFKNIVFAMGATLPFGIAQYGRAFRNEISPRNFLFRLREFNQLEIEYFVNPKKLNSCPYFDEVRSLEIQLLPAEVQEKGESGVKVIKLGEAVESGYISTVWHAYWVGESLRWLHSIGLDPKKLRVREHVKSELAHYAVQTFDIEYYFPYMGWKEIVGISNRSDYDLRRHQEYSGESLHIVDDGEKVIPYVIEPSFGLERIILALLTESYTREKGRIYLRLKPSIAPFKVAVFPLVKRDGLDVKAREIYRVLREHLRTYYDEDGSIGRRYAKADEIGVPYCVTVDGQTLAENTVTVRFRDTREQVRVPVEKLVEVLQSLIRNDVVALDRKAQIPLLEKVS</sequence>
<dbReference type="Pfam" id="PF00587">
    <property type="entry name" value="tRNA-synt_2b"/>
    <property type="match status" value="1"/>
</dbReference>
<dbReference type="GO" id="GO:0005737">
    <property type="term" value="C:cytoplasm"/>
    <property type="evidence" value="ECO:0007669"/>
    <property type="project" value="InterPro"/>
</dbReference>
<organism evidence="11">
    <name type="scientific">Thermofilum pendens</name>
    <dbReference type="NCBI Taxonomy" id="2269"/>
    <lineage>
        <taxon>Archaea</taxon>
        <taxon>Thermoproteota</taxon>
        <taxon>Thermoprotei</taxon>
        <taxon>Thermofilales</taxon>
        <taxon>Thermofilaceae</taxon>
        <taxon>Thermofilum</taxon>
    </lineage>
</organism>
<keyword evidence="3" id="KW-0963">Cytoplasm</keyword>
<dbReference type="CDD" id="cd00774">
    <property type="entry name" value="GlyRS-like_core"/>
    <property type="match status" value="1"/>
</dbReference>
<dbReference type="EC" id="6.1.1.14" evidence="2"/>
<dbReference type="InterPro" id="IPR002314">
    <property type="entry name" value="aa-tRNA-synt_IIb"/>
</dbReference>
<dbReference type="EMBL" id="DTBQ01000143">
    <property type="protein sequence ID" value="HGM47107.1"/>
    <property type="molecule type" value="Genomic_DNA"/>
</dbReference>
<comment type="similarity">
    <text evidence="1">Belongs to the class-II aminoacyl-tRNA synthetase family.</text>
</comment>
<dbReference type="PRINTS" id="PR01043">
    <property type="entry name" value="TRNASYNTHGLY"/>
</dbReference>
<keyword evidence="6" id="KW-0067">ATP-binding</keyword>
<dbReference type="SUPFAM" id="SSF52954">
    <property type="entry name" value="Class II aaRS ABD-related"/>
    <property type="match status" value="1"/>
</dbReference>
<evidence type="ECO:0000256" key="9">
    <source>
        <dbReference type="ARBA" id="ARBA00030057"/>
    </source>
</evidence>
<dbReference type="GO" id="GO:0005524">
    <property type="term" value="F:ATP binding"/>
    <property type="evidence" value="ECO:0007669"/>
    <property type="project" value="UniProtKB-KW"/>
</dbReference>
<dbReference type="InterPro" id="IPR027031">
    <property type="entry name" value="Gly-tRNA_synthase/POLG2"/>
</dbReference>